<dbReference type="AlphaFoldDB" id="A0A4U5M7B0"/>
<organism evidence="2 3">
    <name type="scientific">Steinernema carpocapsae</name>
    <name type="common">Entomopathogenic nematode</name>
    <dbReference type="NCBI Taxonomy" id="34508"/>
    <lineage>
        <taxon>Eukaryota</taxon>
        <taxon>Metazoa</taxon>
        <taxon>Ecdysozoa</taxon>
        <taxon>Nematoda</taxon>
        <taxon>Chromadorea</taxon>
        <taxon>Rhabditida</taxon>
        <taxon>Tylenchina</taxon>
        <taxon>Panagrolaimomorpha</taxon>
        <taxon>Strongyloidoidea</taxon>
        <taxon>Steinernematidae</taxon>
        <taxon>Steinernema</taxon>
    </lineage>
</organism>
<proteinExistence type="predicted"/>
<feature type="region of interest" description="Disordered" evidence="1">
    <location>
        <begin position="102"/>
        <end position="132"/>
    </location>
</feature>
<evidence type="ECO:0000256" key="1">
    <source>
        <dbReference type="SAM" id="MobiDB-lite"/>
    </source>
</evidence>
<reference evidence="2 3" key="1">
    <citation type="journal article" date="2015" name="Genome Biol.">
        <title>Comparative genomics of Steinernema reveals deeply conserved gene regulatory networks.</title>
        <authorList>
            <person name="Dillman A.R."/>
            <person name="Macchietto M."/>
            <person name="Porter C.F."/>
            <person name="Rogers A."/>
            <person name="Williams B."/>
            <person name="Antoshechkin I."/>
            <person name="Lee M.M."/>
            <person name="Goodwin Z."/>
            <person name="Lu X."/>
            <person name="Lewis E.E."/>
            <person name="Goodrich-Blair H."/>
            <person name="Stock S.P."/>
            <person name="Adams B.J."/>
            <person name="Sternberg P.W."/>
            <person name="Mortazavi A."/>
        </authorList>
    </citation>
    <scope>NUCLEOTIDE SEQUENCE [LARGE SCALE GENOMIC DNA]</scope>
    <source>
        <strain evidence="2 3">ALL</strain>
    </source>
</reference>
<feature type="region of interest" description="Disordered" evidence="1">
    <location>
        <begin position="1"/>
        <end position="28"/>
    </location>
</feature>
<sequence length="178" mass="20269">MTHTTKKCYKTQNETKRQKTLHRGACDGERHASHVSRLLIARRRRDGPLFLASRRIDPRFSPRSLLPRFPPRSRRFVGSFTEISGSGHSHAVVIAGKQALSSVTASAPPVMDPNRRRSADERRPRAKKRRWPTEAAMRLDKAARGKTRDGSLWKRRRDHQIGAGSDSACKWIWTLIGL</sequence>
<name>A0A4U5M7B0_STECR</name>
<keyword evidence="3" id="KW-1185">Reference proteome</keyword>
<evidence type="ECO:0000313" key="2">
    <source>
        <dbReference type="EMBL" id="TKR64788.1"/>
    </source>
</evidence>
<feature type="compositionally biased region" description="Basic and acidic residues" evidence="1">
    <location>
        <begin position="113"/>
        <end position="123"/>
    </location>
</feature>
<gene>
    <name evidence="2" type="ORF">L596_025269</name>
</gene>
<comment type="caution">
    <text evidence="2">The sequence shown here is derived from an EMBL/GenBank/DDBJ whole genome shotgun (WGS) entry which is preliminary data.</text>
</comment>
<reference evidence="2 3" key="2">
    <citation type="journal article" date="2019" name="G3 (Bethesda)">
        <title>Hybrid Assembly of the Genome of the Entomopathogenic Nematode Steinernema carpocapsae Identifies the X-Chromosome.</title>
        <authorList>
            <person name="Serra L."/>
            <person name="Macchietto M."/>
            <person name="Macias-Munoz A."/>
            <person name="McGill C.J."/>
            <person name="Rodriguez I.M."/>
            <person name="Rodriguez B."/>
            <person name="Murad R."/>
            <person name="Mortazavi A."/>
        </authorList>
    </citation>
    <scope>NUCLEOTIDE SEQUENCE [LARGE SCALE GENOMIC DNA]</scope>
    <source>
        <strain evidence="2 3">ALL</strain>
    </source>
</reference>
<accession>A0A4U5M7B0</accession>
<dbReference type="Proteomes" id="UP000298663">
    <property type="component" value="Unassembled WGS sequence"/>
</dbReference>
<evidence type="ECO:0000313" key="3">
    <source>
        <dbReference type="Proteomes" id="UP000298663"/>
    </source>
</evidence>
<protein>
    <submittedName>
        <fullName evidence="2">Uncharacterized protein</fullName>
    </submittedName>
</protein>
<dbReference type="EMBL" id="AZBU02000009">
    <property type="protein sequence ID" value="TKR64788.1"/>
    <property type="molecule type" value="Genomic_DNA"/>
</dbReference>